<dbReference type="PIRSF" id="PIRSF015244">
    <property type="entry name" value="UCP015244"/>
    <property type="match status" value="1"/>
</dbReference>
<dbReference type="InterPro" id="IPR012353">
    <property type="entry name" value="UCP015244"/>
</dbReference>
<dbReference type="AlphaFoldDB" id="A0A381XKF9"/>
<evidence type="ECO:0000259" key="1">
    <source>
        <dbReference type="Pfam" id="PF09940"/>
    </source>
</evidence>
<dbReference type="Gene3D" id="3.50.30.90">
    <property type="match status" value="1"/>
</dbReference>
<dbReference type="Pfam" id="PF09940">
    <property type="entry name" value="DUF2172"/>
    <property type="match status" value="1"/>
</dbReference>
<accession>A0A381XKF9</accession>
<gene>
    <name evidence="4" type="ORF">METZ01_LOCUS117944</name>
</gene>
<dbReference type="Pfam" id="PF16254">
    <property type="entry name" value="DUF4910"/>
    <property type="match status" value="1"/>
</dbReference>
<dbReference type="InterPro" id="IPR032610">
    <property type="entry name" value="DUF2172"/>
</dbReference>
<reference evidence="4" key="1">
    <citation type="submission" date="2018-05" db="EMBL/GenBank/DDBJ databases">
        <authorList>
            <person name="Lanie J.A."/>
            <person name="Ng W.-L."/>
            <person name="Kazmierczak K.M."/>
            <person name="Andrzejewski T.M."/>
            <person name="Davidsen T.M."/>
            <person name="Wayne K.J."/>
            <person name="Tettelin H."/>
            <person name="Glass J.I."/>
            <person name="Rusch D."/>
            <person name="Podicherti R."/>
            <person name="Tsui H.-C.T."/>
            <person name="Winkler M.E."/>
        </authorList>
    </citation>
    <scope>NUCLEOTIDE SEQUENCE</scope>
</reference>
<evidence type="ECO:0000313" key="4">
    <source>
        <dbReference type="EMBL" id="SVA65090.1"/>
    </source>
</evidence>
<feature type="domain" description="DUF4910" evidence="3">
    <location>
        <begin position="1"/>
        <end position="329"/>
    </location>
</feature>
<evidence type="ECO:0000259" key="2">
    <source>
        <dbReference type="Pfam" id="PF16221"/>
    </source>
</evidence>
<feature type="domain" description="UCP01524 winged helix-turn-helix" evidence="2">
    <location>
        <begin position="330"/>
        <end position="414"/>
    </location>
</feature>
<feature type="non-terminal residue" evidence="4">
    <location>
        <position position="415"/>
    </location>
</feature>
<evidence type="ECO:0008006" key="5">
    <source>
        <dbReference type="Google" id="ProtNLM"/>
    </source>
</evidence>
<dbReference type="Pfam" id="PF16221">
    <property type="entry name" value="HTH_47"/>
    <property type="match status" value="1"/>
</dbReference>
<proteinExistence type="predicted"/>
<dbReference type="InterPro" id="IPR036388">
    <property type="entry name" value="WH-like_DNA-bd_sf"/>
</dbReference>
<dbReference type="SUPFAM" id="SSF53187">
    <property type="entry name" value="Zn-dependent exopeptidases"/>
    <property type="match status" value="1"/>
</dbReference>
<name>A0A381XKF9_9ZZZZ</name>
<evidence type="ECO:0000259" key="3">
    <source>
        <dbReference type="Pfam" id="PF16254"/>
    </source>
</evidence>
<dbReference type="Gene3D" id="1.10.10.10">
    <property type="entry name" value="Winged helix-like DNA-binding domain superfamily/Winged helix DNA-binding domain"/>
    <property type="match status" value="1"/>
</dbReference>
<dbReference type="InterPro" id="IPR032622">
    <property type="entry name" value="UCP01524_HTH"/>
</dbReference>
<sequence length="415" mass="46961">MTGRGNRETLTILTELLPLTISEYPSGTQVYDWVVPDEWNIYDAWISDSNGTRLVDYKKNNLHVVGYSEPISENMTFEELDPRLHHLPALPDAIPYRTSYYNKDWGFCVTTQQYETLKEKQGLFEVVIDSEFLPDGSMSIGELYIEGNRREEYLVSTYICHPSMANDNLSGILTTALLARNIIDSGTPEYSWRFVFVPETIGALAYLKQNEDIVENVKGGLVITCCGGPGRLGYKESYCGDHVVDKSVRLAFRDLGIEPIYYPFAPSGSDERQYSSPGFRIPVVSICKDKYHDYREYHTSLDDLDFVTGEQISQSLDVYTCLQKILDNNRVYRSNYSKGEPNLGKRGLYPKMGGGNNQLGLGKLSGKSCYSDLDAINWLLFLADGENDLVTTAELSNLPFDMVEKIANRLYSHKM</sequence>
<feature type="domain" description="DUF2172" evidence="1">
    <location>
        <begin position="38"/>
        <end position="131"/>
    </location>
</feature>
<organism evidence="4">
    <name type="scientific">marine metagenome</name>
    <dbReference type="NCBI Taxonomy" id="408172"/>
    <lineage>
        <taxon>unclassified sequences</taxon>
        <taxon>metagenomes</taxon>
        <taxon>ecological metagenomes</taxon>
    </lineage>
</organism>
<dbReference type="Gene3D" id="3.40.630.10">
    <property type="entry name" value="Zn peptidases"/>
    <property type="match status" value="1"/>
</dbReference>
<dbReference type="InterPro" id="IPR032589">
    <property type="entry name" value="DUF4910"/>
</dbReference>
<protein>
    <recommendedName>
        <fullName evidence="5">Peptidase M28 domain-containing protein</fullName>
    </recommendedName>
</protein>
<dbReference type="EMBL" id="UINC01015464">
    <property type="protein sequence ID" value="SVA65090.1"/>
    <property type="molecule type" value="Genomic_DNA"/>
</dbReference>